<evidence type="ECO:0000313" key="2">
    <source>
        <dbReference type="EMBL" id="RWX46156.1"/>
    </source>
</evidence>
<comment type="caution">
    <text evidence="2">The sequence shown here is derived from an EMBL/GenBank/DDBJ whole genome shotgun (WGS) entry which is preliminary data.</text>
</comment>
<feature type="transmembrane region" description="Helical" evidence="1">
    <location>
        <begin position="24"/>
        <end position="46"/>
    </location>
</feature>
<evidence type="ECO:0000256" key="1">
    <source>
        <dbReference type="SAM" id="Phobius"/>
    </source>
</evidence>
<dbReference type="Proteomes" id="UP000288086">
    <property type="component" value="Unassembled WGS sequence"/>
</dbReference>
<name>A0A3S3QZ64_9BACT</name>
<keyword evidence="3" id="KW-1185">Reference proteome</keyword>
<gene>
    <name evidence="2" type="ORF">VT98_12932</name>
</gene>
<dbReference type="AlphaFoldDB" id="A0A3S3QZ64"/>
<keyword evidence="1" id="KW-0812">Transmembrane</keyword>
<dbReference type="EMBL" id="MTKP01000293">
    <property type="protein sequence ID" value="RWX46156.1"/>
    <property type="molecule type" value="Genomic_DNA"/>
</dbReference>
<feature type="transmembrane region" description="Helical" evidence="1">
    <location>
        <begin position="99"/>
        <end position="123"/>
    </location>
</feature>
<sequence length="126" mass="14465">MSINKLINELKPIRDSKEQLRRHLVWMIMTRVILFTLLIAVTVVLQSLGRNVILPPNAVTMAFLSVVFIFSIGSAGLLQTRTSHLPRFGLFRFFQIRYFLLYWCWALGAVSLSSGRFLSFLSLSED</sequence>
<proteinExistence type="predicted"/>
<reference evidence="2 3" key="1">
    <citation type="submission" date="2017-01" db="EMBL/GenBank/DDBJ databases">
        <title>The cable genome- insights into the physiology and evolution of filamentous bacteria capable of sulfide oxidation via long distance electron transfer.</title>
        <authorList>
            <person name="Schreiber L."/>
            <person name="Bjerg J.T."/>
            <person name="Boggild A."/>
            <person name="Van De Vossenberg J."/>
            <person name="Meysman F."/>
            <person name="Nielsen L.P."/>
            <person name="Schramm A."/>
            <person name="Kjeldsen K.U."/>
        </authorList>
    </citation>
    <scope>NUCLEOTIDE SEQUENCE [LARGE SCALE GENOMIC DNA]</scope>
    <source>
        <strain evidence="2">A1</strain>
    </source>
</reference>
<keyword evidence="1" id="KW-1133">Transmembrane helix</keyword>
<feature type="transmembrane region" description="Helical" evidence="1">
    <location>
        <begin position="58"/>
        <end position="78"/>
    </location>
</feature>
<keyword evidence="1" id="KW-0472">Membrane</keyword>
<evidence type="ECO:0000313" key="3">
    <source>
        <dbReference type="Proteomes" id="UP000288086"/>
    </source>
</evidence>
<accession>A0A3S3QZ64</accession>
<organism evidence="2 3">
    <name type="scientific">Candidatus Electrothrix communis</name>
    <dbReference type="NCBI Taxonomy" id="1859133"/>
    <lineage>
        <taxon>Bacteria</taxon>
        <taxon>Pseudomonadati</taxon>
        <taxon>Thermodesulfobacteriota</taxon>
        <taxon>Desulfobulbia</taxon>
        <taxon>Desulfobulbales</taxon>
        <taxon>Desulfobulbaceae</taxon>
        <taxon>Candidatus Electrothrix</taxon>
    </lineage>
</organism>
<protein>
    <submittedName>
        <fullName evidence="2">Uncharacterized protein</fullName>
    </submittedName>
</protein>